<feature type="region of interest" description="Disordered" evidence="1">
    <location>
        <begin position="1"/>
        <end position="25"/>
    </location>
</feature>
<dbReference type="Proteomes" id="UP000241791">
    <property type="component" value="Segment"/>
</dbReference>
<proteinExistence type="predicted"/>
<name>A0A2P1CKZ7_9VIRU</name>
<organism evidence="2 3">
    <name type="scientific">Pseudoalteromonas phage Cr39582</name>
    <dbReference type="NCBI Taxonomy" id="2099852"/>
    <lineage>
        <taxon>Viruses</taxon>
        <taxon>Varidnaviria</taxon>
        <taxon>Abadenavirae</taxon>
        <taxon>Produgelaviricota</taxon>
        <taxon>Belvinaviricetes</taxon>
        <taxon>Vinavirales</taxon>
        <taxon>Corticoviridae</taxon>
        <taxon>Merivirus</taxon>
        <taxon>Merivirus Cr39582</taxon>
        <taxon>Corticovirus Cr39582</taxon>
    </lineage>
</organism>
<feature type="compositionally biased region" description="Basic and acidic residues" evidence="1">
    <location>
        <begin position="1"/>
        <end position="14"/>
    </location>
</feature>
<evidence type="ECO:0000313" key="3">
    <source>
        <dbReference type="Proteomes" id="UP000241791"/>
    </source>
</evidence>
<dbReference type="EMBL" id="MG966533">
    <property type="protein sequence ID" value="AVJ51872.1"/>
    <property type="molecule type" value="Genomic_DNA"/>
</dbReference>
<sequence>MPAAKKQIEEKPEVEQDLGAPDFTDLLDDDEKTLIDSVANDDSESDELTDDATGMAVGELVGMGVMFLTDYLAERRGEHWNVSTKELKQLAKAVDGSVPDTELSPAWALVAVSVGMFAPRVVVDIQLNKRKVIEVESDDKKAD</sequence>
<accession>A0A2P1CKZ7</accession>
<protein>
    <submittedName>
        <fullName evidence="2">Uncharacterized protein</fullName>
    </submittedName>
</protein>
<dbReference type="RefSeq" id="YP_009624421.1">
    <property type="nucleotide sequence ID" value="NC_042121.1"/>
</dbReference>
<dbReference type="GeneID" id="40101267"/>
<keyword evidence="3" id="KW-1185">Reference proteome</keyword>
<evidence type="ECO:0000313" key="2">
    <source>
        <dbReference type="EMBL" id="AVJ51872.1"/>
    </source>
</evidence>
<reference evidence="3" key="1">
    <citation type="submission" date="2018-02" db="EMBL/GenBank/DDBJ databases">
        <title>Genome sequence of PM2-like phage 39582 induced from Pseudoalteromonas sp. isolated from the gut of Ciona robusta.</title>
        <authorList>
            <person name="Leigh B.A."/>
            <person name="Breitbart M."/>
            <person name="Dishaw L.J."/>
        </authorList>
    </citation>
    <scope>NUCLEOTIDE SEQUENCE [LARGE SCALE GENOMIC DNA]</scope>
</reference>
<dbReference type="OrthoDB" id="31806at10239"/>
<evidence type="ECO:0000256" key="1">
    <source>
        <dbReference type="SAM" id="MobiDB-lite"/>
    </source>
</evidence>
<dbReference type="KEGG" id="vg:40101267"/>